<dbReference type="RefSeq" id="WP_344087994.1">
    <property type="nucleotide sequence ID" value="NZ_BAAAPO010000052.1"/>
</dbReference>
<evidence type="ECO:0000313" key="6">
    <source>
        <dbReference type="EMBL" id="GAA1806502.1"/>
    </source>
</evidence>
<protein>
    <recommendedName>
        <fullName evidence="5">Glycosyltransferase 2-like domain-containing protein</fullName>
    </recommendedName>
</protein>
<keyword evidence="3" id="KW-0808">Transferase</keyword>
<evidence type="ECO:0000256" key="4">
    <source>
        <dbReference type="SAM" id="MobiDB-lite"/>
    </source>
</evidence>
<comment type="similarity">
    <text evidence="1">Belongs to the glycosyltransferase 2 family.</text>
</comment>
<evidence type="ECO:0000256" key="1">
    <source>
        <dbReference type="ARBA" id="ARBA00006739"/>
    </source>
</evidence>
<dbReference type="CDD" id="cd00761">
    <property type="entry name" value="Glyco_tranf_GTA_type"/>
    <property type="match status" value="1"/>
</dbReference>
<sequence length="787" mass="83562">MSQGQPSQVQPGEGQPNQAQPDQARARTRAAIIDRLAQRIADDDQAFASALLRGRNVSGREVLARRATRGRFGDADLQAIGARLATRGTAPATHAGSLDAGEAHPGAGGIPSADADRGVTSRDLLAASDPTLLAAYAYVLACQLGAPLDQQTALGLFDALTSSGTTLAKRDAETHAQLLLAAGRLDDAVAAARLKAVRPANRALTEADALNPHLRPGAPEGPWIAALSAALVKPGTIPIALAPHGRTTFDRLTSAAPERAGSVRGPLVAVIMSAFNPDERLITAVHSMVQQTWANWELLIVDDASPEPTPGVLERAEAMDPRVRVIRKAVNGGTYRARNTALRQSGADFFTCLDSDDWAHPERLEKGLAPLLADPTLMATRSMGVRADEDLVITRPGYHGHLVNAPSLLVRMHPAVSRIGLFDTVRKAADTEYALRLEAAFGVPIETLRADVLTMARHEATSLSFGEFAPGWRHEARSAYRAAYGRWHEEIRGGADPYLDPEGPRRFPAPTRWQAPLHPSLARARTADVVIVDDVRTGRAGAAASAERIGGLREAGFEVALLHTENLLDVAEHESPLDPVIQALVDSGEVERVYPEDDLSAGAVLIGNPELLQFPFWAQRVFPAARVLVVASESDYVDRESVESGGRELFGAPVEFVLPGTTPAAIAGLLAARSARPGETVPEDDATVDDDLGDLPAVSTDKVWLNIPTRRPGDGEHADALAIRYAVDSRAGALQFARDLLGRLEPGEVASPELVAALIPPGVDAVAQRLSGEVHQLVAPADIPTTS</sequence>
<comment type="caution">
    <text evidence="6">The sequence shown here is derived from an EMBL/GenBank/DDBJ whole genome shotgun (WGS) entry which is preliminary data.</text>
</comment>
<name>A0ABN2M1W8_9MICO</name>
<reference evidence="6 7" key="1">
    <citation type="journal article" date="2019" name="Int. J. Syst. Evol. Microbiol.">
        <title>The Global Catalogue of Microorganisms (GCM) 10K type strain sequencing project: providing services to taxonomists for standard genome sequencing and annotation.</title>
        <authorList>
            <consortium name="The Broad Institute Genomics Platform"/>
            <consortium name="The Broad Institute Genome Sequencing Center for Infectious Disease"/>
            <person name="Wu L."/>
            <person name="Ma J."/>
        </authorList>
    </citation>
    <scope>NUCLEOTIDE SEQUENCE [LARGE SCALE GENOMIC DNA]</scope>
    <source>
        <strain evidence="6 7">JCM 15592</strain>
    </source>
</reference>
<keyword evidence="7" id="KW-1185">Reference proteome</keyword>
<dbReference type="EMBL" id="BAAAPO010000052">
    <property type="protein sequence ID" value="GAA1806502.1"/>
    <property type="molecule type" value="Genomic_DNA"/>
</dbReference>
<dbReference type="Gene3D" id="3.90.550.10">
    <property type="entry name" value="Spore Coat Polysaccharide Biosynthesis Protein SpsA, Chain A"/>
    <property type="match status" value="1"/>
</dbReference>
<feature type="domain" description="Glycosyltransferase 2-like" evidence="5">
    <location>
        <begin position="270"/>
        <end position="381"/>
    </location>
</feature>
<dbReference type="PANTHER" id="PTHR43685">
    <property type="entry name" value="GLYCOSYLTRANSFERASE"/>
    <property type="match status" value="1"/>
</dbReference>
<evidence type="ECO:0000256" key="2">
    <source>
        <dbReference type="ARBA" id="ARBA00022676"/>
    </source>
</evidence>
<organism evidence="6 7">
    <name type="scientific">Nostocoides veronense</name>
    <dbReference type="NCBI Taxonomy" id="330836"/>
    <lineage>
        <taxon>Bacteria</taxon>
        <taxon>Bacillati</taxon>
        <taxon>Actinomycetota</taxon>
        <taxon>Actinomycetes</taxon>
        <taxon>Micrococcales</taxon>
        <taxon>Intrasporangiaceae</taxon>
        <taxon>Nostocoides</taxon>
    </lineage>
</organism>
<dbReference type="Pfam" id="PF00535">
    <property type="entry name" value="Glycos_transf_2"/>
    <property type="match status" value="1"/>
</dbReference>
<proteinExistence type="inferred from homology"/>
<evidence type="ECO:0000313" key="7">
    <source>
        <dbReference type="Proteomes" id="UP001499938"/>
    </source>
</evidence>
<gene>
    <name evidence="6" type="ORF">GCM10009811_32610</name>
</gene>
<dbReference type="PANTHER" id="PTHR43685:SF5">
    <property type="entry name" value="GLYCOSYLTRANSFERASE EPSE-RELATED"/>
    <property type="match status" value="1"/>
</dbReference>
<evidence type="ECO:0000256" key="3">
    <source>
        <dbReference type="ARBA" id="ARBA00022679"/>
    </source>
</evidence>
<feature type="compositionally biased region" description="Polar residues" evidence="4">
    <location>
        <begin position="1"/>
        <end position="21"/>
    </location>
</feature>
<feature type="region of interest" description="Disordered" evidence="4">
    <location>
        <begin position="1"/>
        <end position="26"/>
    </location>
</feature>
<keyword evidence="2" id="KW-0328">Glycosyltransferase</keyword>
<dbReference type="InterPro" id="IPR050834">
    <property type="entry name" value="Glycosyltransf_2"/>
</dbReference>
<evidence type="ECO:0000259" key="5">
    <source>
        <dbReference type="Pfam" id="PF00535"/>
    </source>
</evidence>
<dbReference type="InterPro" id="IPR029044">
    <property type="entry name" value="Nucleotide-diphossugar_trans"/>
</dbReference>
<accession>A0ABN2M1W8</accession>
<dbReference type="SUPFAM" id="SSF53448">
    <property type="entry name" value="Nucleotide-diphospho-sugar transferases"/>
    <property type="match status" value="1"/>
</dbReference>
<dbReference type="Proteomes" id="UP001499938">
    <property type="component" value="Unassembled WGS sequence"/>
</dbReference>
<feature type="region of interest" description="Disordered" evidence="4">
    <location>
        <begin position="91"/>
        <end position="115"/>
    </location>
</feature>
<dbReference type="InterPro" id="IPR001173">
    <property type="entry name" value="Glyco_trans_2-like"/>
</dbReference>